<proteinExistence type="predicted"/>
<evidence type="ECO:0000313" key="2">
    <source>
        <dbReference type="Proteomes" id="UP001227543"/>
    </source>
</evidence>
<reference evidence="1 2" key="1">
    <citation type="submission" date="2016-10" db="EMBL/GenBank/DDBJ databases">
        <title>The genome sequence of Colletotrichum fioriniae PJ7.</title>
        <authorList>
            <person name="Baroncelli R."/>
        </authorList>
    </citation>
    <scope>NUCLEOTIDE SEQUENCE [LARGE SCALE GENOMIC DNA]</scope>
    <source>
        <strain evidence="1 2">Tom-12</strain>
    </source>
</reference>
<keyword evidence="2" id="KW-1185">Reference proteome</keyword>
<protein>
    <submittedName>
        <fullName evidence="1">Uncharacterized protein</fullName>
    </submittedName>
</protein>
<dbReference type="GeneID" id="85416550"/>
<evidence type="ECO:0000313" key="1">
    <source>
        <dbReference type="EMBL" id="KAK1472654.1"/>
    </source>
</evidence>
<gene>
    <name evidence="1" type="ORF">CTAM01_16319</name>
</gene>
<dbReference type="RefSeq" id="XP_060373103.1">
    <property type="nucleotide sequence ID" value="XM_060532312.1"/>
</dbReference>
<sequence length="91" mass="9855">MALAESLAIVFTAMGRKELRQSRHPVMSAFPPATQRTSLWPTAFPVKRMDVASVTMPIGFHTRVTRLQVASPSMQCDISSDSQGYGSADAA</sequence>
<dbReference type="Proteomes" id="UP001227543">
    <property type="component" value="Unassembled WGS sequence"/>
</dbReference>
<organism evidence="1 2">
    <name type="scientific">Colletotrichum tamarilloi</name>
    <dbReference type="NCBI Taxonomy" id="1209934"/>
    <lineage>
        <taxon>Eukaryota</taxon>
        <taxon>Fungi</taxon>
        <taxon>Dikarya</taxon>
        <taxon>Ascomycota</taxon>
        <taxon>Pezizomycotina</taxon>
        <taxon>Sordariomycetes</taxon>
        <taxon>Hypocreomycetidae</taxon>
        <taxon>Glomerellales</taxon>
        <taxon>Glomerellaceae</taxon>
        <taxon>Colletotrichum</taxon>
        <taxon>Colletotrichum acutatum species complex</taxon>
    </lineage>
</organism>
<accession>A0ABQ9QIW7</accession>
<name>A0ABQ9QIW7_9PEZI</name>
<comment type="caution">
    <text evidence="1">The sequence shown here is derived from an EMBL/GenBank/DDBJ whole genome shotgun (WGS) entry which is preliminary data.</text>
</comment>
<dbReference type="EMBL" id="MLFU01000213">
    <property type="protein sequence ID" value="KAK1472654.1"/>
    <property type="molecule type" value="Genomic_DNA"/>
</dbReference>